<evidence type="ECO:0000313" key="3">
    <source>
        <dbReference type="Proteomes" id="UP000070544"/>
    </source>
</evidence>
<organism evidence="2 3">
    <name type="scientific">Gonapodya prolifera (strain JEL478)</name>
    <name type="common">Monoblepharis prolifera</name>
    <dbReference type="NCBI Taxonomy" id="1344416"/>
    <lineage>
        <taxon>Eukaryota</taxon>
        <taxon>Fungi</taxon>
        <taxon>Fungi incertae sedis</taxon>
        <taxon>Chytridiomycota</taxon>
        <taxon>Chytridiomycota incertae sedis</taxon>
        <taxon>Monoblepharidomycetes</taxon>
        <taxon>Monoblepharidales</taxon>
        <taxon>Gonapodyaceae</taxon>
        <taxon>Gonapodya</taxon>
    </lineage>
</organism>
<evidence type="ECO:0000256" key="1">
    <source>
        <dbReference type="ARBA" id="ARBA00022801"/>
    </source>
</evidence>
<dbReference type="NCBIfam" id="TIGR01488">
    <property type="entry name" value="HAD-SF-IB"/>
    <property type="match status" value="1"/>
</dbReference>
<evidence type="ECO:0008006" key="4">
    <source>
        <dbReference type="Google" id="ProtNLM"/>
    </source>
</evidence>
<dbReference type="GO" id="GO:0110130">
    <property type="term" value="F:ribitol-5-phosphatase activity"/>
    <property type="evidence" value="ECO:0007669"/>
    <property type="project" value="EnsemblFungi"/>
</dbReference>
<dbReference type="Proteomes" id="UP000070544">
    <property type="component" value="Unassembled WGS sequence"/>
</dbReference>
<keyword evidence="1" id="KW-0378">Hydrolase</keyword>
<dbReference type="STRING" id="1344416.A0A139AT66"/>
<accession>A0A139AT66</accession>
<dbReference type="PANTHER" id="PTHR28181">
    <property type="entry name" value="UPF0655 PROTEIN YCR015C"/>
    <property type="match status" value="1"/>
</dbReference>
<dbReference type="InterPro" id="IPR023214">
    <property type="entry name" value="HAD_sf"/>
</dbReference>
<dbReference type="OrthoDB" id="2342176at2759"/>
<dbReference type="GO" id="GO:0050286">
    <property type="term" value="F:sorbitol-6-phosphatase activity"/>
    <property type="evidence" value="ECO:0007669"/>
    <property type="project" value="EnsemblFungi"/>
</dbReference>
<proteinExistence type="predicted"/>
<dbReference type="NCBIfam" id="TIGR01489">
    <property type="entry name" value="DKMTPPase-SF"/>
    <property type="match status" value="1"/>
</dbReference>
<name>A0A139AT66_GONPJ</name>
<dbReference type="AlphaFoldDB" id="A0A139AT66"/>
<dbReference type="InterPro" id="IPR006384">
    <property type="entry name" value="HAD_hydro_PyrdxlP_Pase-like"/>
</dbReference>
<dbReference type="SUPFAM" id="SSF56784">
    <property type="entry name" value="HAD-like"/>
    <property type="match status" value="1"/>
</dbReference>
<keyword evidence="3" id="KW-1185">Reference proteome</keyword>
<dbReference type="EMBL" id="KQ965737">
    <property type="protein sequence ID" value="KXS19930.1"/>
    <property type="molecule type" value="Genomic_DNA"/>
</dbReference>
<protein>
    <recommendedName>
        <fullName evidence="4">HAD-like protein</fullName>
    </recommendedName>
</protein>
<dbReference type="Pfam" id="PF12710">
    <property type="entry name" value="HAD"/>
    <property type="match status" value="1"/>
</dbReference>
<evidence type="ECO:0000313" key="2">
    <source>
        <dbReference type="EMBL" id="KXS19930.1"/>
    </source>
</evidence>
<dbReference type="GO" id="GO:0000121">
    <property type="term" value="F:sn-glycerol 1-phosphatase activity"/>
    <property type="evidence" value="ECO:0007669"/>
    <property type="project" value="EnsemblFungi"/>
</dbReference>
<dbReference type="Gene3D" id="3.90.1470.20">
    <property type="match status" value="1"/>
</dbReference>
<dbReference type="GO" id="GO:0043136">
    <property type="term" value="F:sn-glycerol 3-phosphatase activity"/>
    <property type="evidence" value="ECO:0007669"/>
    <property type="project" value="EnsemblFungi"/>
</dbReference>
<dbReference type="PANTHER" id="PTHR28181:SF2">
    <property type="entry name" value="PHOSPHORIC MONOESTER HYDROLASE"/>
    <property type="match status" value="1"/>
</dbReference>
<reference evidence="2 3" key="1">
    <citation type="journal article" date="2015" name="Genome Biol. Evol.">
        <title>Phylogenomic analyses indicate that early fungi evolved digesting cell walls of algal ancestors of land plants.</title>
        <authorList>
            <person name="Chang Y."/>
            <person name="Wang S."/>
            <person name="Sekimoto S."/>
            <person name="Aerts A.L."/>
            <person name="Choi C."/>
            <person name="Clum A."/>
            <person name="LaButti K.M."/>
            <person name="Lindquist E.A."/>
            <person name="Yee Ngan C."/>
            <person name="Ohm R.A."/>
            <person name="Salamov A.A."/>
            <person name="Grigoriev I.V."/>
            <person name="Spatafora J.W."/>
            <person name="Berbee M.L."/>
        </authorList>
    </citation>
    <scope>NUCLEOTIDE SEQUENCE [LARGE SCALE GENOMIC DNA]</scope>
    <source>
        <strain evidence="2 3">JEL478</strain>
    </source>
</reference>
<gene>
    <name evidence="2" type="ORF">M427DRAFT_28797</name>
</gene>
<sequence length="229" mass="25823">MEQSAKSSRPLVVFSDLDGTITVQDSGCILIDAAIGEARRREFDHLALSGQIQFRDSLRMMWEAVDLTWAQAVAMLDVVQLDPHFVDFVQFCITRSVPVTVLSSGLEPMIEHILSERLEPEYRKHLTIISNGVEVLDRKWTIHFHDDSPFGHDKSLAIRSVKRQYSSSSEVPIFVFIGDGVSDISAAREADILFAKKGKDLEKWCQTNEVPHYTFETFADVISKLNAPV</sequence>
<dbReference type="OMA" id="VPFHEFD"/>
<dbReference type="GO" id="GO:0052646">
    <property type="term" value="P:alditol phosphate metabolic process"/>
    <property type="evidence" value="ECO:0007669"/>
    <property type="project" value="EnsemblFungi"/>
</dbReference>
<dbReference type="Gene3D" id="3.40.50.1000">
    <property type="entry name" value="HAD superfamily/HAD-like"/>
    <property type="match status" value="1"/>
</dbReference>
<dbReference type="InterPro" id="IPR050849">
    <property type="entry name" value="HAD-like_hydrolase_phosphatase"/>
</dbReference>
<dbReference type="InterPro" id="IPR036412">
    <property type="entry name" value="HAD-like_sf"/>
</dbReference>